<protein>
    <submittedName>
        <fullName evidence="2">Uncharacterized protein</fullName>
    </submittedName>
</protein>
<name>A0A8S9S681_BRACR</name>
<comment type="caution">
    <text evidence="2">The sequence shown here is derived from an EMBL/GenBank/DDBJ whole genome shotgun (WGS) entry which is preliminary data.</text>
</comment>
<evidence type="ECO:0000256" key="1">
    <source>
        <dbReference type="SAM" id="MobiDB-lite"/>
    </source>
</evidence>
<organism evidence="2 3">
    <name type="scientific">Brassica cretica</name>
    <name type="common">Mustard</name>
    <dbReference type="NCBI Taxonomy" id="69181"/>
    <lineage>
        <taxon>Eukaryota</taxon>
        <taxon>Viridiplantae</taxon>
        <taxon>Streptophyta</taxon>
        <taxon>Embryophyta</taxon>
        <taxon>Tracheophyta</taxon>
        <taxon>Spermatophyta</taxon>
        <taxon>Magnoliopsida</taxon>
        <taxon>eudicotyledons</taxon>
        <taxon>Gunneridae</taxon>
        <taxon>Pentapetalae</taxon>
        <taxon>rosids</taxon>
        <taxon>malvids</taxon>
        <taxon>Brassicales</taxon>
        <taxon>Brassicaceae</taxon>
        <taxon>Brassiceae</taxon>
        <taxon>Brassica</taxon>
    </lineage>
</organism>
<reference evidence="2" key="1">
    <citation type="submission" date="2019-12" db="EMBL/GenBank/DDBJ databases">
        <title>Genome sequencing and annotation of Brassica cretica.</title>
        <authorList>
            <person name="Studholme D.J."/>
            <person name="Sarris P."/>
        </authorList>
    </citation>
    <scope>NUCLEOTIDE SEQUENCE</scope>
    <source>
        <strain evidence="2">PFS-109/04</strain>
        <tissue evidence="2">Leaf</tissue>
    </source>
</reference>
<evidence type="ECO:0000313" key="3">
    <source>
        <dbReference type="Proteomes" id="UP000712600"/>
    </source>
</evidence>
<dbReference type="Proteomes" id="UP000712600">
    <property type="component" value="Unassembled WGS sequence"/>
</dbReference>
<feature type="region of interest" description="Disordered" evidence="1">
    <location>
        <begin position="41"/>
        <end position="73"/>
    </location>
</feature>
<sequence length="187" mass="20173">MYYLLNGIDGAKVRVESEILIVQGCRRRCFAVVLMGDEVGSQGEVPDSQGEAPVSHGVSMATGPGGTKGSWVGSGEMNTTEIQNDEVCIGAVQDLPEVQERVESLNVKQPEVLLISSVETEVVTVTEIETEIVTETEAEVVTEVERVTENTTLLLDAESSETVASTTPVMVDMVKEKEWLEILGSEL</sequence>
<accession>A0A8S9S681</accession>
<dbReference type="EMBL" id="QGKX02000088">
    <property type="protein sequence ID" value="KAF3589181.1"/>
    <property type="molecule type" value="Genomic_DNA"/>
</dbReference>
<gene>
    <name evidence="2" type="ORF">F2Q69_00027335</name>
</gene>
<evidence type="ECO:0000313" key="2">
    <source>
        <dbReference type="EMBL" id="KAF3589181.1"/>
    </source>
</evidence>
<proteinExistence type="predicted"/>
<dbReference type="AlphaFoldDB" id="A0A8S9S681"/>